<reference evidence="4" key="3">
    <citation type="submission" date="2025-09" db="UniProtKB">
        <authorList>
            <consortium name="Ensembl"/>
        </authorList>
    </citation>
    <scope>IDENTIFICATION</scope>
</reference>
<dbReference type="Ensembl" id="ENSLOCT00000007576.1">
    <property type="protein sequence ID" value="ENSLOCP00000007568.1"/>
    <property type="gene ID" value="ENSLOCG00000006263.1"/>
</dbReference>
<evidence type="ECO:0000259" key="3">
    <source>
        <dbReference type="Pfam" id="PF24905"/>
    </source>
</evidence>
<protein>
    <submittedName>
        <fullName evidence="4">Uncharacterized protein</fullName>
    </submittedName>
</protein>
<dbReference type="PANTHER" id="PTHR15727">
    <property type="entry name" value="RING FINGER PROTEIN 214"/>
    <property type="match status" value="1"/>
</dbReference>
<evidence type="ECO:0000313" key="5">
    <source>
        <dbReference type="Proteomes" id="UP000018468"/>
    </source>
</evidence>
<dbReference type="AlphaFoldDB" id="W5MGQ9"/>
<dbReference type="Proteomes" id="UP000018468">
    <property type="component" value="Linkage group LG26"/>
</dbReference>
<feature type="domain" description="TTC3/DZIP3/RBM44-like helical" evidence="3">
    <location>
        <begin position="226"/>
        <end position="277"/>
    </location>
</feature>
<dbReference type="EMBL" id="AHAT01018409">
    <property type="status" value="NOT_ANNOTATED_CDS"/>
    <property type="molecule type" value="Genomic_DNA"/>
</dbReference>
<dbReference type="GeneTree" id="ENSGT00940000159470"/>
<dbReference type="eggNOG" id="ENOG502QTPR">
    <property type="taxonomic scope" value="Eukaryota"/>
</dbReference>
<dbReference type="HOGENOM" id="CLU_019742_0_0_1"/>
<proteinExistence type="predicted"/>
<dbReference type="EMBL" id="AHAT01018412">
    <property type="status" value="NOT_ANNOTATED_CDS"/>
    <property type="molecule type" value="Genomic_DNA"/>
</dbReference>
<accession>W5MGQ9</accession>
<dbReference type="EMBL" id="AHAT01018408">
    <property type="status" value="NOT_ANNOTATED_CDS"/>
    <property type="molecule type" value="Genomic_DNA"/>
</dbReference>
<organism evidence="4 5">
    <name type="scientific">Lepisosteus oculatus</name>
    <name type="common">Spotted gar</name>
    <dbReference type="NCBI Taxonomy" id="7918"/>
    <lineage>
        <taxon>Eukaryota</taxon>
        <taxon>Metazoa</taxon>
        <taxon>Chordata</taxon>
        <taxon>Craniata</taxon>
        <taxon>Vertebrata</taxon>
        <taxon>Euteleostomi</taxon>
        <taxon>Actinopterygii</taxon>
        <taxon>Neopterygii</taxon>
        <taxon>Holostei</taxon>
        <taxon>Semionotiformes</taxon>
        <taxon>Lepisosteidae</taxon>
        <taxon>Lepisosteus</taxon>
    </lineage>
</organism>
<reference evidence="5" key="1">
    <citation type="submission" date="2011-12" db="EMBL/GenBank/DDBJ databases">
        <title>The Draft Genome of Lepisosteus oculatus.</title>
        <authorList>
            <consortium name="The Broad Institute Genome Assembly &amp; Analysis Group"/>
            <consortium name="Computational R&amp;D Group"/>
            <consortium name="and Sequencing Platform"/>
            <person name="Di Palma F."/>
            <person name="Alfoldi J."/>
            <person name="Johnson J."/>
            <person name="Berlin A."/>
            <person name="Gnerre S."/>
            <person name="Jaffe D."/>
            <person name="MacCallum I."/>
            <person name="Young S."/>
            <person name="Walker B.J."/>
            <person name="Lander E.S."/>
            <person name="Lindblad-Toh K."/>
        </authorList>
    </citation>
    <scope>NUCLEOTIDE SEQUENCE [LARGE SCALE GENOMIC DNA]</scope>
</reference>
<feature type="region of interest" description="Disordered" evidence="1">
    <location>
        <begin position="200"/>
        <end position="223"/>
    </location>
</feature>
<feature type="domain" description="TTC3/DZIP3-like helical" evidence="2">
    <location>
        <begin position="19"/>
        <end position="144"/>
    </location>
</feature>
<name>W5MGQ9_LEPOC</name>
<dbReference type="FunCoup" id="W5MGQ9">
    <property type="interactions" value="619"/>
</dbReference>
<dbReference type="Bgee" id="ENSLOCG00000006263">
    <property type="expression patterns" value="Expressed in zone of skin and 13 other cell types or tissues"/>
</dbReference>
<dbReference type="PANTHER" id="PTHR15727:SF3">
    <property type="entry name" value="RING FINGER PROTEIN 214"/>
    <property type="match status" value="1"/>
</dbReference>
<dbReference type="EMBL" id="AHAT01018410">
    <property type="status" value="NOT_ANNOTATED_CDS"/>
    <property type="molecule type" value="Genomic_DNA"/>
</dbReference>
<dbReference type="OMA" id="SHERSKW"/>
<sequence length="345" mass="38256">RLTQELQEAEKRLASLIEEQGQERTPLHEELHKLNADQRKEAEEACQAALRDELTALEFQRDLMVSEVEDWLAEAEKYLNYLKMELPSFNALQHMQLRIEWEKKIAAIRTSLGTLQRQYNEQLQLLQSGQQLDSLPPVTPPALPPVPTVEMKIHAMMQPQHPTVAMGVKPPPHVQPQAPAATPSLFSTAIPFAVPQQPLAGAQRVPQPAPGPANTPNPTSQPAGKLEQLLEKLRARFPQCNRSQLTAVLQQIKMSRGTMAGLSMEELTQQVAQRLAQSETPRQVGQIKPPSPKSVCWCPARVSAGLSPSSQAARPSSRKLCLVCQNQVEPGTQQVLSCTHVVHKE</sequence>
<dbReference type="EMBL" id="AHAT01018411">
    <property type="status" value="NOT_ANNOTATED_CDS"/>
    <property type="molecule type" value="Genomic_DNA"/>
</dbReference>
<evidence type="ECO:0000259" key="2">
    <source>
        <dbReference type="Pfam" id="PF24525"/>
    </source>
</evidence>
<dbReference type="InterPro" id="IPR056870">
    <property type="entry name" value="TTC3/DZIP3/RBM44-like_helical"/>
</dbReference>
<dbReference type="InParanoid" id="W5MGQ9"/>
<evidence type="ECO:0000256" key="1">
    <source>
        <dbReference type="SAM" id="MobiDB-lite"/>
    </source>
</evidence>
<evidence type="ECO:0000313" key="4">
    <source>
        <dbReference type="Ensembl" id="ENSLOCP00000007568.1"/>
    </source>
</evidence>
<dbReference type="Pfam" id="PF24525">
    <property type="entry name" value="TTC3"/>
    <property type="match status" value="1"/>
</dbReference>
<reference evidence="4" key="2">
    <citation type="submission" date="2025-08" db="UniProtKB">
        <authorList>
            <consortium name="Ensembl"/>
        </authorList>
    </citation>
    <scope>IDENTIFICATION</scope>
</reference>
<dbReference type="Pfam" id="PF24905">
    <property type="entry name" value="TTC3_9th"/>
    <property type="match status" value="1"/>
</dbReference>
<dbReference type="InterPro" id="IPR056872">
    <property type="entry name" value="TTC3/DZIP3-like_helical"/>
</dbReference>
<keyword evidence="5" id="KW-1185">Reference proteome</keyword>